<protein>
    <submittedName>
        <fullName evidence="1">Uncharacterized protein</fullName>
    </submittedName>
</protein>
<proteinExistence type="predicted"/>
<dbReference type="AlphaFoldDB" id="A0A7C2VBP7"/>
<sequence length="188" mass="21472">MVIIELINARPSYDIETGKTIKELKNGISYMDINGDNIKDLIVVGDFVTPWGGNIYTAYSFYQKTPEGKLLYIPIEGEKGTEAVVYTHSKIGGCNVKKEITKISTVRLINTESGTYLVFAEKNCKEDINKFISDKCFVKVKVFRYDYEDKMFRKYKSLDVKRLFCDAEEVFGDSKVLHEIFNLLKGGN</sequence>
<reference evidence="1" key="1">
    <citation type="journal article" date="2020" name="mSystems">
        <title>Genome- and Community-Level Interaction Insights into Carbon Utilization and Element Cycling Functions of Hydrothermarchaeota in Hydrothermal Sediment.</title>
        <authorList>
            <person name="Zhou Z."/>
            <person name="Liu Y."/>
            <person name="Xu W."/>
            <person name="Pan J."/>
            <person name="Luo Z.H."/>
            <person name="Li M."/>
        </authorList>
    </citation>
    <scope>NUCLEOTIDE SEQUENCE [LARGE SCALE GENOMIC DNA]</scope>
    <source>
        <strain evidence="1">SpSt-132</strain>
    </source>
</reference>
<dbReference type="EMBL" id="DSFP01000080">
    <property type="protein sequence ID" value="HEW46879.1"/>
    <property type="molecule type" value="Genomic_DNA"/>
</dbReference>
<evidence type="ECO:0000313" key="1">
    <source>
        <dbReference type="EMBL" id="HEW46879.1"/>
    </source>
</evidence>
<gene>
    <name evidence="1" type="ORF">ENO47_09530</name>
</gene>
<organism evidence="1">
    <name type="scientific">Hydrogenobacter sp</name>
    <dbReference type="NCBI Taxonomy" id="2152829"/>
    <lineage>
        <taxon>Bacteria</taxon>
        <taxon>Pseudomonadati</taxon>
        <taxon>Aquificota</taxon>
        <taxon>Aquificia</taxon>
        <taxon>Aquificales</taxon>
        <taxon>Aquificaceae</taxon>
        <taxon>Hydrogenobacter</taxon>
    </lineage>
</organism>
<accession>A0A7C2VBP7</accession>
<name>A0A7C2VBP7_9AQUI</name>
<comment type="caution">
    <text evidence="1">The sequence shown here is derived from an EMBL/GenBank/DDBJ whole genome shotgun (WGS) entry which is preliminary data.</text>
</comment>